<reference evidence="1" key="2">
    <citation type="submission" date="2021-10" db="EMBL/GenBank/DDBJ databases">
        <authorList>
            <person name="Piombo E."/>
        </authorList>
    </citation>
    <scope>NUCLEOTIDE SEQUENCE</scope>
</reference>
<organism evidence="1 2">
    <name type="scientific">Clonostachys rosea f. rosea IK726</name>
    <dbReference type="NCBI Taxonomy" id="1349383"/>
    <lineage>
        <taxon>Eukaryota</taxon>
        <taxon>Fungi</taxon>
        <taxon>Dikarya</taxon>
        <taxon>Ascomycota</taxon>
        <taxon>Pezizomycotina</taxon>
        <taxon>Sordariomycetes</taxon>
        <taxon>Hypocreomycetidae</taxon>
        <taxon>Hypocreales</taxon>
        <taxon>Bionectriaceae</taxon>
        <taxon>Clonostachys</taxon>
    </lineage>
</organism>
<sequence>MVHGADITFPNHLVYNVDCAGGDDHSDRSTTWCEFFEIFLDNNTFAVTHQNGLPGIPERTTQAQRFTIEYQRPLYSHVKDTIVTKIVKQASRRSHYMDQQDDHKSFKQCIEVTGLDTEELHHIAVVGLKEVEAASIAALKASAVEFQKGHFFFFTVDAGGGTADFALMHIVSTEIRIHPITQRNRIRAKETGR</sequence>
<keyword evidence="2" id="KW-1185">Reference proteome</keyword>
<gene>
    <name evidence="1" type="ORF">CRV2_00007904</name>
</gene>
<proteinExistence type="predicted"/>
<dbReference type="EMBL" id="CADEHS020000003">
    <property type="protein sequence ID" value="CAG9939467.1"/>
    <property type="molecule type" value="Genomic_DNA"/>
</dbReference>
<name>A0ACA9TF82_BIOOC</name>
<comment type="caution">
    <text evidence="1">The sequence shown here is derived from an EMBL/GenBank/DDBJ whole genome shotgun (WGS) entry which is preliminary data.</text>
</comment>
<dbReference type="Proteomes" id="UP000836387">
    <property type="component" value="Unassembled WGS sequence"/>
</dbReference>
<evidence type="ECO:0000313" key="1">
    <source>
        <dbReference type="EMBL" id="CAG9939467.1"/>
    </source>
</evidence>
<accession>A0ACA9TF82</accession>
<protein>
    <submittedName>
        <fullName evidence="1">Uncharacterized protein</fullName>
    </submittedName>
</protein>
<evidence type="ECO:0000313" key="2">
    <source>
        <dbReference type="Proteomes" id="UP000836387"/>
    </source>
</evidence>
<reference evidence="1" key="1">
    <citation type="submission" date="2020-04" db="EMBL/GenBank/DDBJ databases">
        <authorList>
            <person name="Broberg M."/>
        </authorList>
    </citation>
    <scope>NUCLEOTIDE SEQUENCE</scope>
</reference>